<evidence type="ECO:0000313" key="2">
    <source>
        <dbReference type="Proteomes" id="UP001519460"/>
    </source>
</evidence>
<sequence>MQERFKEVLEIKCPTKRKKKKTAEFGELEFLGRHKHKSAAFRRAEISLMRQQQKTETRARALQTAAGRRGCWKKRCPAGREAIEDGMSQP</sequence>
<comment type="caution">
    <text evidence="1">The sequence shown here is derived from an EMBL/GenBank/DDBJ whole genome shotgun (WGS) entry which is preliminary data.</text>
</comment>
<dbReference type="AlphaFoldDB" id="A0ABD0LXJ4"/>
<organism evidence="1 2">
    <name type="scientific">Batillaria attramentaria</name>
    <dbReference type="NCBI Taxonomy" id="370345"/>
    <lineage>
        <taxon>Eukaryota</taxon>
        <taxon>Metazoa</taxon>
        <taxon>Spiralia</taxon>
        <taxon>Lophotrochozoa</taxon>
        <taxon>Mollusca</taxon>
        <taxon>Gastropoda</taxon>
        <taxon>Caenogastropoda</taxon>
        <taxon>Sorbeoconcha</taxon>
        <taxon>Cerithioidea</taxon>
        <taxon>Batillariidae</taxon>
        <taxon>Batillaria</taxon>
    </lineage>
</organism>
<dbReference type="EMBL" id="JACVVK020000015">
    <property type="protein sequence ID" value="KAK7504364.1"/>
    <property type="molecule type" value="Genomic_DNA"/>
</dbReference>
<proteinExistence type="predicted"/>
<protein>
    <submittedName>
        <fullName evidence="1">Uncharacterized protein</fullName>
    </submittedName>
</protein>
<gene>
    <name evidence="1" type="ORF">BaRGS_00004230</name>
</gene>
<keyword evidence="2" id="KW-1185">Reference proteome</keyword>
<dbReference type="Proteomes" id="UP001519460">
    <property type="component" value="Unassembled WGS sequence"/>
</dbReference>
<accession>A0ABD0LXJ4</accession>
<name>A0ABD0LXJ4_9CAEN</name>
<reference evidence="1 2" key="1">
    <citation type="journal article" date="2023" name="Sci. Data">
        <title>Genome assembly of the Korean intertidal mud-creeper Batillaria attramentaria.</title>
        <authorList>
            <person name="Patra A.K."/>
            <person name="Ho P.T."/>
            <person name="Jun S."/>
            <person name="Lee S.J."/>
            <person name="Kim Y."/>
            <person name="Won Y.J."/>
        </authorList>
    </citation>
    <scope>NUCLEOTIDE SEQUENCE [LARGE SCALE GENOMIC DNA]</scope>
    <source>
        <strain evidence="1">Wonlab-2016</strain>
    </source>
</reference>
<evidence type="ECO:0000313" key="1">
    <source>
        <dbReference type="EMBL" id="KAK7504364.1"/>
    </source>
</evidence>